<dbReference type="OrthoDB" id="9804377at2"/>
<dbReference type="GO" id="GO:0004788">
    <property type="term" value="F:thiamine diphosphokinase activity"/>
    <property type="evidence" value="ECO:0007669"/>
    <property type="project" value="UniProtKB-UniRule"/>
</dbReference>
<dbReference type="InterPro" id="IPR036759">
    <property type="entry name" value="TPK_catalytic_sf"/>
</dbReference>
<dbReference type="Gene3D" id="3.40.50.10240">
    <property type="entry name" value="Thiamin pyrophosphokinase, catalytic domain"/>
    <property type="match status" value="1"/>
</dbReference>
<sequence length="215" mass="23667">MNTLIVTGGSIDYKFACEYLKKYTWDYVVCADAGMKFCHTAGIQPDLILGDFDSVDDASYTYFKKTCPERMEQFPTHKDETDTELALLRAIAAGADAVTMIGATGTRIDHLLGNIQMLKLALDRGVSCQIVDAHNRIRMVDGQIMLQKSDQFGKFVSLIPFTPEVTGITLKGFAYEVENFTLVSGIARGVSNELEAETASITCENGILLVIESRD</sequence>
<dbReference type="GO" id="GO:0016301">
    <property type="term" value="F:kinase activity"/>
    <property type="evidence" value="ECO:0007669"/>
    <property type="project" value="UniProtKB-KW"/>
</dbReference>
<dbReference type="RefSeq" id="WP_055289684.1">
    <property type="nucleotide sequence ID" value="NZ_CAXUGT010000002.1"/>
</dbReference>
<dbReference type="GeneID" id="97390294"/>
<dbReference type="InterPro" id="IPR053149">
    <property type="entry name" value="TPK"/>
</dbReference>
<evidence type="ECO:0000313" key="7">
    <source>
        <dbReference type="EMBL" id="CUM89627.1"/>
    </source>
</evidence>
<dbReference type="CDD" id="cd07995">
    <property type="entry name" value="TPK"/>
    <property type="match status" value="1"/>
</dbReference>
<feature type="domain" description="Thiamin pyrophosphokinase thiamin-binding" evidence="6">
    <location>
        <begin position="142"/>
        <end position="209"/>
    </location>
</feature>
<dbReference type="EMBL" id="CYYA01000005">
    <property type="protein sequence ID" value="CUM89627.1"/>
    <property type="molecule type" value="Genomic_DNA"/>
</dbReference>
<evidence type="ECO:0000313" key="8">
    <source>
        <dbReference type="Proteomes" id="UP000095492"/>
    </source>
</evidence>
<evidence type="ECO:0000259" key="6">
    <source>
        <dbReference type="SMART" id="SM00983"/>
    </source>
</evidence>
<gene>
    <name evidence="7" type="primary">thiN</name>
    <name evidence="7" type="ORF">ERS852448_00964</name>
</gene>
<dbReference type="NCBIfam" id="TIGR01378">
    <property type="entry name" value="thi_PPkinase"/>
    <property type="match status" value="1"/>
</dbReference>
<dbReference type="PANTHER" id="PTHR41299:SF1">
    <property type="entry name" value="THIAMINE PYROPHOSPHOKINASE"/>
    <property type="match status" value="1"/>
</dbReference>
<dbReference type="GO" id="GO:0005524">
    <property type="term" value="F:ATP binding"/>
    <property type="evidence" value="ECO:0007669"/>
    <property type="project" value="UniProtKB-KW"/>
</dbReference>
<dbReference type="Proteomes" id="UP000095492">
    <property type="component" value="Unassembled WGS sequence"/>
</dbReference>
<evidence type="ECO:0000256" key="3">
    <source>
        <dbReference type="ARBA" id="ARBA00022777"/>
    </source>
</evidence>
<evidence type="ECO:0000256" key="1">
    <source>
        <dbReference type="ARBA" id="ARBA00022679"/>
    </source>
</evidence>
<keyword evidence="3 7" id="KW-0418">Kinase</keyword>
<dbReference type="SUPFAM" id="SSF63862">
    <property type="entry name" value="Thiamin pyrophosphokinase, substrate-binding domain"/>
    <property type="match status" value="1"/>
</dbReference>
<dbReference type="GO" id="GO:0009229">
    <property type="term" value="P:thiamine diphosphate biosynthetic process"/>
    <property type="evidence" value="ECO:0007669"/>
    <property type="project" value="InterPro"/>
</dbReference>
<dbReference type="STRING" id="39490.ERS852448_00964"/>
<dbReference type="PANTHER" id="PTHR41299">
    <property type="entry name" value="THIAMINE PYROPHOSPHOKINASE"/>
    <property type="match status" value="1"/>
</dbReference>
<dbReference type="InterPro" id="IPR036371">
    <property type="entry name" value="TPK_B1-bd_sf"/>
</dbReference>
<dbReference type="InterPro" id="IPR007371">
    <property type="entry name" value="TPK_catalytic"/>
</dbReference>
<evidence type="ECO:0000256" key="2">
    <source>
        <dbReference type="ARBA" id="ARBA00022741"/>
    </source>
</evidence>
<protein>
    <recommendedName>
        <fullName evidence="5">Thiamine diphosphokinase</fullName>
        <ecNumber evidence="5">2.7.6.2</ecNumber>
    </recommendedName>
</protein>
<evidence type="ECO:0000256" key="5">
    <source>
        <dbReference type="NCBIfam" id="TIGR01378"/>
    </source>
</evidence>
<dbReference type="GO" id="GO:0006772">
    <property type="term" value="P:thiamine metabolic process"/>
    <property type="evidence" value="ECO:0007669"/>
    <property type="project" value="UniProtKB-UniRule"/>
</dbReference>
<name>A0A173SIL4_EUBRA</name>
<dbReference type="InterPro" id="IPR007373">
    <property type="entry name" value="Thiamin_PyroPKinase_B1-bd"/>
</dbReference>
<dbReference type="EC" id="2.7.6.2" evidence="5"/>
<dbReference type="Pfam" id="PF04263">
    <property type="entry name" value="TPK_catalytic"/>
    <property type="match status" value="1"/>
</dbReference>
<dbReference type="SMART" id="SM00983">
    <property type="entry name" value="TPK_B1_binding"/>
    <property type="match status" value="1"/>
</dbReference>
<reference evidence="7 8" key="1">
    <citation type="submission" date="2015-09" db="EMBL/GenBank/DDBJ databases">
        <authorList>
            <consortium name="Pathogen Informatics"/>
        </authorList>
    </citation>
    <scope>NUCLEOTIDE SEQUENCE [LARGE SCALE GENOMIC DNA]</scope>
    <source>
        <strain evidence="7 8">2789STDY5608891</strain>
    </source>
</reference>
<dbReference type="AlphaFoldDB" id="A0A173SIL4"/>
<proteinExistence type="predicted"/>
<accession>A0A173SIL4</accession>
<dbReference type="InterPro" id="IPR006282">
    <property type="entry name" value="Thi_PPkinase"/>
</dbReference>
<organism evidence="7 8">
    <name type="scientific">Eubacterium ramulus</name>
    <dbReference type="NCBI Taxonomy" id="39490"/>
    <lineage>
        <taxon>Bacteria</taxon>
        <taxon>Bacillati</taxon>
        <taxon>Bacillota</taxon>
        <taxon>Clostridia</taxon>
        <taxon>Eubacteriales</taxon>
        <taxon>Eubacteriaceae</taxon>
        <taxon>Eubacterium</taxon>
    </lineage>
</organism>
<keyword evidence="2" id="KW-0547">Nucleotide-binding</keyword>
<keyword evidence="1 7" id="KW-0808">Transferase</keyword>
<evidence type="ECO:0000256" key="4">
    <source>
        <dbReference type="ARBA" id="ARBA00022840"/>
    </source>
</evidence>
<keyword evidence="4" id="KW-0067">ATP-binding</keyword>
<dbReference type="Pfam" id="PF04265">
    <property type="entry name" value="TPK_B1_binding"/>
    <property type="match status" value="1"/>
</dbReference>
<dbReference type="SUPFAM" id="SSF63999">
    <property type="entry name" value="Thiamin pyrophosphokinase, catalytic domain"/>
    <property type="match status" value="1"/>
</dbReference>
<dbReference type="GO" id="GO:0030975">
    <property type="term" value="F:thiamine binding"/>
    <property type="evidence" value="ECO:0007669"/>
    <property type="project" value="InterPro"/>
</dbReference>